<gene>
    <name evidence="2" type="ORF">RHIZ70_764</name>
</gene>
<feature type="chain" id="PRO_5016640270" description="DUF1850 domain-containing protein" evidence="1">
    <location>
        <begin position="27"/>
        <end position="122"/>
    </location>
</feature>
<dbReference type="Proteomes" id="UP000254764">
    <property type="component" value="Unassembled WGS sequence"/>
</dbReference>
<name>A0A376AB73_9HYPH</name>
<organism evidence="2 3">
    <name type="scientific">Ciceribacter selenitireducens ATCC BAA-1503</name>
    <dbReference type="NCBI Taxonomy" id="1336235"/>
    <lineage>
        <taxon>Bacteria</taxon>
        <taxon>Pseudomonadati</taxon>
        <taxon>Pseudomonadota</taxon>
        <taxon>Alphaproteobacteria</taxon>
        <taxon>Hyphomicrobiales</taxon>
        <taxon>Rhizobiaceae</taxon>
        <taxon>Ciceribacter</taxon>
    </lineage>
</organism>
<protein>
    <recommendedName>
        <fullName evidence="4">DUF1850 domain-containing protein</fullName>
    </recommendedName>
</protein>
<proteinExistence type="predicted"/>
<dbReference type="EMBL" id="UEYP01000017">
    <property type="protein sequence ID" value="SSC65056.1"/>
    <property type="molecule type" value="Genomic_DNA"/>
</dbReference>
<keyword evidence="3" id="KW-1185">Reference proteome</keyword>
<dbReference type="STRING" id="1336235.GCA_000518785_02625"/>
<dbReference type="OrthoDB" id="5298197at2"/>
<reference evidence="3" key="1">
    <citation type="submission" date="2018-07" db="EMBL/GenBank/DDBJ databases">
        <authorList>
            <person name="Peiro R."/>
            <person name="Begona"/>
            <person name="Cbmso G."/>
            <person name="Lopez M."/>
            <person name="Gonzalez S."/>
        </authorList>
    </citation>
    <scope>NUCLEOTIDE SEQUENCE [LARGE SCALE GENOMIC DNA]</scope>
</reference>
<sequence>MSAGVCILAGAKAMSFAVSLFSLSWAHSVEKTEWQEDWAVTPAGLQLTTARVKGSGAGMEPGDDAVLKDGWWEWSPQNPPIGELRLAASGATGGGWKLCHDGGCVELGAEAGDDVVITPCRP</sequence>
<evidence type="ECO:0008006" key="4">
    <source>
        <dbReference type="Google" id="ProtNLM"/>
    </source>
</evidence>
<keyword evidence="1" id="KW-0732">Signal</keyword>
<accession>A0A376AB73</accession>
<dbReference type="InterPro" id="IPR015001">
    <property type="entry name" value="DUF1850"/>
</dbReference>
<feature type="signal peptide" evidence="1">
    <location>
        <begin position="1"/>
        <end position="26"/>
    </location>
</feature>
<dbReference type="Pfam" id="PF08905">
    <property type="entry name" value="DUF1850"/>
    <property type="match status" value="1"/>
</dbReference>
<evidence type="ECO:0000256" key="1">
    <source>
        <dbReference type="SAM" id="SignalP"/>
    </source>
</evidence>
<evidence type="ECO:0000313" key="2">
    <source>
        <dbReference type="EMBL" id="SSC65056.1"/>
    </source>
</evidence>
<dbReference type="RefSeq" id="WP_115672194.1">
    <property type="nucleotide sequence ID" value="NZ_UEYP01000017.1"/>
</dbReference>
<evidence type="ECO:0000313" key="3">
    <source>
        <dbReference type="Proteomes" id="UP000254764"/>
    </source>
</evidence>
<dbReference type="AlphaFoldDB" id="A0A376AB73"/>